<keyword evidence="4 6" id="KW-0472">Membrane</keyword>
<evidence type="ECO:0000313" key="9">
    <source>
        <dbReference type="Proteomes" id="UP001391051"/>
    </source>
</evidence>
<dbReference type="Proteomes" id="UP001391051">
    <property type="component" value="Unassembled WGS sequence"/>
</dbReference>
<accession>A0ABR1QAD9</accession>
<dbReference type="RefSeq" id="XP_066698884.1">
    <property type="nucleotide sequence ID" value="XM_066846486.1"/>
</dbReference>
<dbReference type="PANTHER" id="PTHR33048">
    <property type="entry name" value="PTH11-LIKE INTEGRAL MEMBRANE PROTEIN (AFU_ORTHOLOGUE AFUA_5G11245)"/>
    <property type="match status" value="1"/>
</dbReference>
<comment type="subcellular location">
    <subcellularLocation>
        <location evidence="1">Membrane</location>
        <topology evidence="1">Multi-pass membrane protein</topology>
    </subcellularLocation>
</comment>
<gene>
    <name evidence="8" type="ORF">PG986_010264</name>
</gene>
<feature type="domain" description="Rhodopsin" evidence="7">
    <location>
        <begin position="50"/>
        <end position="292"/>
    </location>
</feature>
<feature type="transmembrane region" description="Helical" evidence="6">
    <location>
        <begin position="65"/>
        <end position="86"/>
    </location>
</feature>
<keyword evidence="3 6" id="KW-1133">Transmembrane helix</keyword>
<keyword evidence="9" id="KW-1185">Reference proteome</keyword>
<organism evidence="8 9">
    <name type="scientific">Apiospora aurea</name>
    <dbReference type="NCBI Taxonomy" id="335848"/>
    <lineage>
        <taxon>Eukaryota</taxon>
        <taxon>Fungi</taxon>
        <taxon>Dikarya</taxon>
        <taxon>Ascomycota</taxon>
        <taxon>Pezizomycotina</taxon>
        <taxon>Sordariomycetes</taxon>
        <taxon>Xylariomycetidae</taxon>
        <taxon>Amphisphaeriales</taxon>
        <taxon>Apiosporaceae</taxon>
        <taxon>Apiospora</taxon>
    </lineage>
</organism>
<evidence type="ECO:0000256" key="4">
    <source>
        <dbReference type="ARBA" id="ARBA00023136"/>
    </source>
</evidence>
<evidence type="ECO:0000256" key="2">
    <source>
        <dbReference type="ARBA" id="ARBA00022692"/>
    </source>
</evidence>
<feature type="transmembrane region" description="Helical" evidence="6">
    <location>
        <begin position="106"/>
        <end position="128"/>
    </location>
</feature>
<feature type="transmembrane region" description="Helical" evidence="6">
    <location>
        <begin position="140"/>
        <end position="165"/>
    </location>
</feature>
<evidence type="ECO:0000256" key="6">
    <source>
        <dbReference type="SAM" id="Phobius"/>
    </source>
</evidence>
<evidence type="ECO:0000259" key="7">
    <source>
        <dbReference type="Pfam" id="PF20684"/>
    </source>
</evidence>
<feature type="transmembrane region" description="Helical" evidence="6">
    <location>
        <begin position="188"/>
        <end position="212"/>
    </location>
</feature>
<dbReference type="PANTHER" id="PTHR33048:SF124">
    <property type="entry name" value="INTEGRAL MEMBRANE PROTEIN"/>
    <property type="match status" value="1"/>
</dbReference>
<reference evidence="8 9" key="1">
    <citation type="submission" date="2023-01" db="EMBL/GenBank/DDBJ databases">
        <title>Analysis of 21 Apiospora genomes using comparative genomics revels a genus with tremendous synthesis potential of carbohydrate active enzymes and secondary metabolites.</title>
        <authorList>
            <person name="Sorensen T."/>
        </authorList>
    </citation>
    <scope>NUCLEOTIDE SEQUENCE [LARGE SCALE GENOMIC DNA]</scope>
    <source>
        <strain evidence="8 9">CBS 24483</strain>
    </source>
</reference>
<feature type="transmembrane region" description="Helical" evidence="6">
    <location>
        <begin position="224"/>
        <end position="250"/>
    </location>
</feature>
<evidence type="ECO:0000256" key="5">
    <source>
        <dbReference type="ARBA" id="ARBA00038359"/>
    </source>
</evidence>
<evidence type="ECO:0000256" key="3">
    <source>
        <dbReference type="ARBA" id="ARBA00022989"/>
    </source>
</evidence>
<dbReference type="EMBL" id="JAQQWE010000006">
    <property type="protein sequence ID" value="KAK7949378.1"/>
    <property type="molecule type" value="Genomic_DNA"/>
</dbReference>
<proteinExistence type="inferred from homology"/>
<name>A0ABR1QAD9_9PEZI</name>
<sequence>MSIANGVATVLPAPGDYIVDLDHPRQDTDVVTYWIVAAGNVLSLLFMVQRLYTKIALLKEFRLEDVCLVLAWFTSIGTQAVLVYMFAAELLGARMWELSGSQYSLYHTLILVVSLIYTHCAGLAKLSILSYYRRLSPRGWFRWTVVATMAVVLGYTLGAFFSLLFGCDPIAKGWDRTVAGGKCINHDALYAATVVFHIATNAAVLVLPMPTLPEFRMSGLQKAGLAVMLAVGGLTVAASVVRLVVLLPALRDKDQPWAMARPSMDLRARKWTCVEANLLIICGASPTLRRFFHCIFIGGDEDLRDTLTPSPVPGTAHKAKGVKGSQRRRRRRHFYSRFYDDGFPGYPMGSLQDVDLRPDQLQTVETRAGANSRCSRMWDARPNKSDGDSEKAIFQTRTMTVTYQTRDGSIEQA</sequence>
<comment type="caution">
    <text evidence="8">The sequence shown here is derived from an EMBL/GenBank/DDBJ whole genome shotgun (WGS) entry which is preliminary data.</text>
</comment>
<dbReference type="InterPro" id="IPR049326">
    <property type="entry name" value="Rhodopsin_dom_fungi"/>
</dbReference>
<dbReference type="InterPro" id="IPR052337">
    <property type="entry name" value="SAT4-like"/>
</dbReference>
<dbReference type="Pfam" id="PF20684">
    <property type="entry name" value="Fung_rhodopsin"/>
    <property type="match status" value="1"/>
</dbReference>
<evidence type="ECO:0000313" key="8">
    <source>
        <dbReference type="EMBL" id="KAK7949378.1"/>
    </source>
</evidence>
<feature type="transmembrane region" description="Helical" evidence="6">
    <location>
        <begin position="31"/>
        <end position="53"/>
    </location>
</feature>
<comment type="similarity">
    <text evidence="5">Belongs to the SAT4 family.</text>
</comment>
<keyword evidence="2 6" id="KW-0812">Transmembrane</keyword>
<evidence type="ECO:0000256" key="1">
    <source>
        <dbReference type="ARBA" id="ARBA00004141"/>
    </source>
</evidence>
<protein>
    <recommendedName>
        <fullName evidence="7">Rhodopsin domain-containing protein</fullName>
    </recommendedName>
</protein>
<dbReference type="GeneID" id="92079548"/>